<accession>A0A0N1HYW9</accession>
<evidence type="ECO:0000256" key="7">
    <source>
        <dbReference type="SAM" id="Phobius"/>
    </source>
</evidence>
<feature type="compositionally biased region" description="Basic and acidic residues" evidence="6">
    <location>
        <begin position="1921"/>
        <end position="1937"/>
    </location>
</feature>
<feature type="compositionally biased region" description="Polar residues" evidence="6">
    <location>
        <begin position="291"/>
        <end position="304"/>
    </location>
</feature>
<dbReference type="Pfam" id="PF13515">
    <property type="entry name" value="FUSC_2"/>
    <property type="match status" value="1"/>
</dbReference>
<organism evidence="9 10">
    <name type="scientific">Leptomonas seymouri</name>
    <dbReference type="NCBI Taxonomy" id="5684"/>
    <lineage>
        <taxon>Eukaryota</taxon>
        <taxon>Discoba</taxon>
        <taxon>Euglenozoa</taxon>
        <taxon>Kinetoplastea</taxon>
        <taxon>Metakinetoplastina</taxon>
        <taxon>Trypanosomatida</taxon>
        <taxon>Trypanosomatidae</taxon>
        <taxon>Leishmaniinae</taxon>
        <taxon>Leptomonas</taxon>
    </lineage>
</organism>
<dbReference type="Proteomes" id="UP000038009">
    <property type="component" value="Unassembled WGS sequence"/>
</dbReference>
<sequence>MMTSRDASLVGGSDLRSSDEIHNDNRRSPQRQYNEAAADSSSTLPFHQHSGSVLRHLPEPQTSAGYPMNVSNDSFGQPLGNNTTFASTQPFGAHQSPEDVEQFLSEPPISNRTFTPSIFNHAADALHVSANSSIASTAKTESNSVDVSSSTSLHPMSTVPPLVVQLPQQVRSSSHSMTPLTATVRHQDPVGNDASYFAMTSPSVASSQPAAGAPGGSGGVITTTQLSPLAASAKSPLTNVVKSTSHSGKSVPFSMTPTGVTEKSPSVLMATASSSGTTGNASVTVPRSPSRRTPNGSFPTTSPVSVFAAGPPTVAAKVTSHPSSPSTAFARTNSNHLVSSHGSDNAVFTSTSNSGFGAPAIHSPHQRNSISFNAGVQPPSIRRVPTALPPSSGGVLSPTQREARMSLSRSEGELRHIFSDRGYANTIATPLSSSNEFPGSTVRRLSPRPNSPSLSAGPRQRGVVRAAESSLGPTGMHMPSRHTLSGSSTGSGGGVQPRWLSAVERMKSKRVSEDYSLFDPVLPYDQSKLGMYTRQAGQQGTLTAGKLRALEAQNAGAIKSSDRGGLQPLVAYSVAGTQSTSPTSQVGTPLPTRMPVLTAQEEALQATARHNRGASEYGGNRRTGYVRSSANGGSVSAYGGGRHVVASIPTSSRGYAGGGGVITASETVLGGGSHGSPVSTFMSRSEQGGIPSSAYGTPNSKLGTAEHKLANLFHLRSPSNSPRLRANESTACEVVAAAGSGFGGGSSGGVLRASEEQKAATPRNSSSSAGAGGGGGNGGGGGSSNSNDNTSGNGRKRKPKHVVVAHSATKSKVKELAPEGDEDERNERNFRTRSINALHAIPWDQRRQLPMTGFGTRFFALLSTPRFWEKLDWTVRGSLLTVFPTMVLALEPATTGQFPMASSLAFNAFWITMPTFGSGLRELVIALKGFSFGLIFLIIVVATQPKTDWLVLLLLFVFTLFSSFVAEETKKTTAFVLASTLMQYLTDRKNTDFQYVGQYYQGLLIALAFGTAAFLVPFIRWSSDIARHYIKAMANSLSIDLQGTLSSFWVRSPLERELNVMRLRQLRATAEKCIGKIETALDESGYEPHTGAFMMCMTNRFNFCKSIHNILGSLSQVIELIADNPSSVDTPMCNAFGEQIGDDLAVISSAMDSMVLKICDFERLVTPQEIQFFREARERFQEAVSRVREDVILTNENYETDESDILLGFFMFSVDELCEVISQFEETAHPPNTLLNAILFPIRDIKSVISAFKNLGLTIVRNRTIPRRMKEAIKLAVCMVLPCIFQIYALGNDSVSPMAGAAVIALIYNPTGAESFHYASGRLLGTVLGSLASLLSVQIADGRLWVLYIFIILLSFIGAYVQAAPGFYALGNAIVCSTISVCTQYKNQNAAMVRIQQNCFAILMYFAVVTILWPMQARTKVKMSLDLALRCTRESITRMLRNLDMPDDPNEVTADVSALMIEMGKGVRAQVKFIPGAVEEPTMGSVEYPEDAWKRIVAAERKLWVTLSMMRFAYHTFMSSRADPTTALSVHWVVLHRISPHACDLSDLIYAAIDLYLLSLSNTTIVPTSHLTRLRVGMVEARKAIEDTYIQTISRKVAGEDSDDGDEEENSSFRSSYAGDGGYDDFSGHSKGGQDSNAARPTTTNNRTLTGGWLDDNNNNGGDGGDGGGNAGANSAVVQKSTHEERERREADSTRNAGATEPKKEASRRKSAHHHEGNDSSASSSAASSDRGANDNDDDHHKKSKKKIGYMGYELTKDEEAALRAFVANRVVSNGTFGLNKSMLGNMTFHSRSIGGNTTAAAAAAAALSGGGAKSSMAGSPPLANNDARLMAVRGGDDDLAAMLRKKHHIAVKKEKSAHDDNNEDNNNHSKTSGKWKTGRETGKETHPENLENAPLANSSFLKNDSFFKRISILGGLFNKKPKEGHDLDAEEMRGDDVSSNSISASKKAMKSKREDEHKPPRTPSAIARKGKRVNEGDATSEYGTPSTSPTRSHAGIHSDRQSVASEFSDIEDDPRPNRKSGVRGKSSGVTAAAVAAAKGKGHKTDERLSMACSMPVAQSSKKRTGSRGAANPLEGNEGIAAGGSIRMASSTPVVSSATNVVDVLGGLAGLNHSLPVEASESISKSVPPLPAPHAASSGTVAVVSDPSSKDGNASLTAAGEREPQKQKAPPPAARSATEPTAEAGAIGNPPFDSCDGTPEDGRKAGEELDRRDSSNNSGNTEKKILTGGDPEGGVVKAPASPQKAGKSPGADTQAAKSLRDAKGADEASFHPAAASHRSHSTNSLRYLSFQSASHAGDDSRPRHGGSRAAELLGGMQECESNSMANFDEGEILNNISFFDPEKGEFVLTNHDIHSLEAFLFGTEALVTYINELQKAILEMQHETELAKRL</sequence>
<dbReference type="InterPro" id="IPR049453">
    <property type="entry name" value="Memb_transporter_dom"/>
</dbReference>
<feature type="region of interest" description="Disordered" evidence="6">
    <location>
        <begin position="2124"/>
        <end position="2282"/>
    </location>
</feature>
<feature type="compositionally biased region" description="Polar residues" evidence="6">
    <location>
        <begin position="39"/>
        <end position="48"/>
    </location>
</feature>
<keyword evidence="3 7" id="KW-0812">Transmembrane</keyword>
<proteinExistence type="predicted"/>
<evidence type="ECO:0000256" key="6">
    <source>
        <dbReference type="SAM" id="MobiDB-lite"/>
    </source>
</evidence>
<feature type="region of interest" description="Disordered" evidence="6">
    <location>
        <begin position="1918"/>
        <end position="2076"/>
    </location>
</feature>
<evidence type="ECO:0000256" key="4">
    <source>
        <dbReference type="ARBA" id="ARBA00022989"/>
    </source>
</evidence>
<feature type="compositionally biased region" description="Basic and acidic residues" evidence="6">
    <location>
        <begin position="16"/>
        <end position="27"/>
    </location>
</feature>
<dbReference type="PANTHER" id="PTHR30509:SF9">
    <property type="entry name" value="MULTIDRUG RESISTANCE PROTEIN MDTO"/>
    <property type="match status" value="1"/>
</dbReference>
<gene>
    <name evidence="9" type="ORF">ABL78_3943</name>
</gene>
<feature type="compositionally biased region" description="Polar residues" evidence="6">
    <location>
        <begin position="241"/>
        <end position="264"/>
    </location>
</feature>
<feature type="compositionally biased region" description="Low complexity" evidence="6">
    <location>
        <begin position="270"/>
        <end position="285"/>
    </location>
</feature>
<feature type="compositionally biased region" description="Low complexity" evidence="6">
    <location>
        <begin position="784"/>
        <end position="793"/>
    </location>
</feature>
<feature type="transmembrane region" description="Helical" evidence="7">
    <location>
        <begin position="1316"/>
        <end position="1337"/>
    </location>
</feature>
<reference evidence="9 10" key="1">
    <citation type="journal article" date="2015" name="PLoS Pathog.">
        <title>Leptomonas seymouri: Adaptations to the Dixenous Life Cycle Analyzed by Genome Sequencing, Transcriptome Profiling and Co-infection with Leishmania donovani.</title>
        <authorList>
            <person name="Kraeva N."/>
            <person name="Butenko A."/>
            <person name="Hlavacova J."/>
            <person name="Kostygov A."/>
            <person name="Myskova J."/>
            <person name="Grybchuk D."/>
            <person name="Lestinova T."/>
            <person name="Votypka J."/>
            <person name="Volf P."/>
            <person name="Opperdoes F."/>
            <person name="Flegontov P."/>
            <person name="Lukes J."/>
            <person name="Yurchenko V."/>
        </authorList>
    </citation>
    <scope>NUCLEOTIDE SEQUENCE [LARGE SCALE GENOMIC DNA]</scope>
    <source>
        <strain evidence="9 10">ATCC 30220</strain>
    </source>
</reference>
<feature type="region of interest" description="Disordered" evidence="6">
    <location>
        <begin position="743"/>
        <end position="828"/>
    </location>
</feature>
<feature type="region of interest" description="Disordered" evidence="6">
    <location>
        <begin position="609"/>
        <end position="628"/>
    </location>
</feature>
<evidence type="ECO:0000256" key="3">
    <source>
        <dbReference type="ARBA" id="ARBA00022692"/>
    </source>
</evidence>
<evidence type="ECO:0000313" key="9">
    <source>
        <dbReference type="EMBL" id="KPI86990.1"/>
    </source>
</evidence>
<feature type="compositionally biased region" description="Low complexity" evidence="6">
    <location>
        <begin position="1719"/>
        <end position="1731"/>
    </location>
</feature>
<feature type="region of interest" description="Disordered" evidence="6">
    <location>
        <begin position="1"/>
        <end position="48"/>
    </location>
</feature>
<feature type="compositionally biased region" description="Basic and acidic residues" evidence="6">
    <location>
        <begin position="1732"/>
        <end position="1741"/>
    </location>
</feature>
<dbReference type="GO" id="GO:0005886">
    <property type="term" value="C:plasma membrane"/>
    <property type="evidence" value="ECO:0007669"/>
    <property type="project" value="UniProtKB-SubCell"/>
</dbReference>
<keyword evidence="10" id="KW-1185">Reference proteome</keyword>
<evidence type="ECO:0000256" key="1">
    <source>
        <dbReference type="ARBA" id="ARBA00004651"/>
    </source>
</evidence>
<feature type="compositionally biased region" description="Polar residues" evidence="6">
    <location>
        <begin position="429"/>
        <end position="438"/>
    </location>
</feature>
<evidence type="ECO:0000256" key="2">
    <source>
        <dbReference type="ARBA" id="ARBA00022475"/>
    </source>
</evidence>
<feature type="compositionally biased region" description="Gly residues" evidence="6">
    <location>
        <begin position="1661"/>
        <end position="1671"/>
    </location>
</feature>
<feature type="transmembrane region" description="Helical" evidence="7">
    <location>
        <begin position="1367"/>
        <end position="1385"/>
    </location>
</feature>
<dbReference type="VEuPathDB" id="TriTrypDB:Lsey_0107_0090"/>
<feature type="region of interest" description="Disordered" evidence="6">
    <location>
        <begin position="1851"/>
        <end position="1897"/>
    </location>
</feature>
<feature type="compositionally biased region" description="Basic and acidic residues" evidence="6">
    <location>
        <begin position="1878"/>
        <end position="1890"/>
    </location>
</feature>
<feature type="transmembrane region" description="Helical" evidence="7">
    <location>
        <begin position="1344"/>
        <end position="1361"/>
    </location>
</feature>
<feature type="compositionally biased region" description="Polar residues" evidence="6">
    <location>
        <begin position="1982"/>
        <end position="1992"/>
    </location>
</feature>
<feature type="transmembrane region" description="Helical" evidence="7">
    <location>
        <begin position="1272"/>
        <end position="1291"/>
    </location>
</feature>
<evidence type="ECO:0000313" key="10">
    <source>
        <dbReference type="Proteomes" id="UP000038009"/>
    </source>
</evidence>
<feature type="compositionally biased region" description="Basic and acidic residues" evidence="6">
    <location>
        <begin position="1681"/>
        <end position="1693"/>
    </location>
</feature>
<protein>
    <recommendedName>
        <fullName evidence="8">Integral membrane bound transporter domain-containing protein</fullName>
    </recommendedName>
</protein>
<feature type="compositionally biased region" description="Gly residues" evidence="6">
    <location>
        <begin position="770"/>
        <end position="783"/>
    </location>
</feature>
<feature type="compositionally biased region" description="Basic and acidic residues" evidence="6">
    <location>
        <begin position="1852"/>
        <end position="1861"/>
    </location>
</feature>
<feature type="transmembrane region" description="Helical" evidence="7">
    <location>
        <begin position="949"/>
        <end position="966"/>
    </location>
</feature>
<feature type="transmembrane region" description="Helical" evidence="7">
    <location>
        <begin position="923"/>
        <end position="942"/>
    </location>
</feature>
<feature type="compositionally biased region" description="Low complexity" evidence="6">
    <location>
        <begin position="1637"/>
        <end position="1660"/>
    </location>
</feature>
<evidence type="ECO:0000256" key="5">
    <source>
        <dbReference type="ARBA" id="ARBA00023136"/>
    </source>
</evidence>
<keyword evidence="2" id="KW-1003">Cell membrane</keyword>
<feature type="compositionally biased region" description="Basic residues" evidence="6">
    <location>
        <begin position="794"/>
        <end position="803"/>
    </location>
</feature>
<comment type="subcellular location">
    <subcellularLocation>
        <location evidence="1">Cell membrane</location>
        <topology evidence="1">Multi-pass membrane protein</topology>
    </subcellularLocation>
</comment>
<evidence type="ECO:0000259" key="8">
    <source>
        <dbReference type="Pfam" id="PF13515"/>
    </source>
</evidence>
<feature type="transmembrane region" description="Helical" evidence="7">
    <location>
        <begin position="1397"/>
        <end position="1415"/>
    </location>
</feature>
<feature type="compositionally biased region" description="Low complexity" evidence="6">
    <location>
        <begin position="2025"/>
        <end position="2039"/>
    </location>
</feature>
<feature type="compositionally biased region" description="Basic and acidic residues" evidence="6">
    <location>
        <begin position="2258"/>
        <end position="2269"/>
    </location>
</feature>
<feature type="region of interest" description="Disordered" evidence="6">
    <location>
        <begin position="357"/>
        <end position="409"/>
    </location>
</feature>
<feature type="region of interest" description="Disordered" evidence="6">
    <location>
        <begin position="429"/>
        <end position="496"/>
    </location>
</feature>
<keyword evidence="4 7" id="KW-1133">Transmembrane helix</keyword>
<feature type="compositionally biased region" description="Basic and acidic residues" evidence="6">
    <location>
        <begin position="2200"/>
        <end position="2214"/>
    </location>
</feature>
<feature type="region of interest" description="Disordered" evidence="6">
    <location>
        <begin position="241"/>
        <end position="304"/>
    </location>
</feature>
<dbReference type="OMA" id="NAFWITM"/>
<feature type="region of interest" description="Disordered" evidence="6">
    <location>
        <begin position="1596"/>
        <end position="1745"/>
    </location>
</feature>
<dbReference type="EMBL" id="LJSK01000107">
    <property type="protein sequence ID" value="KPI86990.1"/>
    <property type="molecule type" value="Genomic_DNA"/>
</dbReference>
<keyword evidence="5 7" id="KW-0472">Membrane</keyword>
<comment type="caution">
    <text evidence="9">The sequence shown here is derived from an EMBL/GenBank/DDBJ whole genome shotgun (WGS) entry which is preliminary data.</text>
</comment>
<dbReference type="PANTHER" id="PTHR30509">
    <property type="entry name" value="P-HYDROXYBENZOIC ACID EFFLUX PUMP SUBUNIT-RELATED"/>
    <property type="match status" value="1"/>
</dbReference>
<feature type="compositionally biased region" description="Acidic residues" evidence="6">
    <location>
        <begin position="1600"/>
        <end position="1610"/>
    </location>
</feature>
<feature type="compositionally biased region" description="Polar residues" evidence="6">
    <location>
        <begin position="2146"/>
        <end position="2156"/>
    </location>
</feature>
<feature type="compositionally biased region" description="Low complexity" evidence="6">
    <location>
        <begin position="443"/>
        <end position="455"/>
    </location>
</feature>
<feature type="domain" description="Integral membrane bound transporter" evidence="8">
    <location>
        <begin position="1296"/>
        <end position="1408"/>
    </location>
</feature>
<name>A0A0N1HYW9_LEPSE</name>
<dbReference type="OrthoDB" id="251552at2759"/>
<feature type="transmembrane region" description="Helical" evidence="7">
    <location>
        <begin position="999"/>
        <end position="1019"/>
    </location>
</feature>